<evidence type="ECO:0000313" key="2">
    <source>
        <dbReference type="EMBL" id="MCB5200710.1"/>
    </source>
</evidence>
<proteinExistence type="predicted"/>
<keyword evidence="3" id="KW-1185">Reference proteome</keyword>
<name>A0ABS8BY97_9RHOB</name>
<gene>
    <name evidence="2" type="ORF">LGQ03_15845</name>
</gene>
<dbReference type="Gene3D" id="3.60.10.10">
    <property type="entry name" value="Endonuclease/exonuclease/phosphatase"/>
    <property type="match status" value="1"/>
</dbReference>
<comment type="caution">
    <text evidence="2">The sequence shown here is derived from an EMBL/GenBank/DDBJ whole genome shotgun (WGS) entry which is preliminary data.</text>
</comment>
<reference evidence="2" key="1">
    <citation type="submission" date="2021-10" db="EMBL/GenBank/DDBJ databases">
        <title>Loktanella gaetbuli sp. nov., isolated from a tidal flat.</title>
        <authorList>
            <person name="Park S."/>
            <person name="Yoon J.-H."/>
        </authorList>
    </citation>
    <scope>NUCLEOTIDE SEQUENCE</scope>
    <source>
        <strain evidence="2">TSTF-M6</strain>
    </source>
</reference>
<dbReference type="Proteomes" id="UP001138961">
    <property type="component" value="Unassembled WGS sequence"/>
</dbReference>
<keyword evidence="2" id="KW-0378">Hydrolase</keyword>
<dbReference type="RefSeq" id="WP_226749184.1">
    <property type="nucleotide sequence ID" value="NZ_JAJATZ010000011.1"/>
</dbReference>
<sequence>MTDRRHPMTCVTWNLHRTVGRDGRADADRIVSVMAADIAAHQPQILALQEADSDDIPPQALLDLDAVSRATGLRSQHANPNMRCGGTAHGCRGNILLLDPEMIPTSQFVLRLPGRYHRAAVVTEVLYRGAVMRIIACHLALLQVLRLAQMRAIARALVPRSVMPTILLGDLNEWRPWGGLALHPWATSLPLTGPRVRTFPVQAPVLALDRVLTCPALRVDHAAALDSPGIRAASDHRPLLARITRLAA</sequence>
<dbReference type="InterPro" id="IPR005135">
    <property type="entry name" value="Endo/exonuclease/phosphatase"/>
</dbReference>
<feature type="domain" description="Endonuclease/exonuclease/phosphatase" evidence="1">
    <location>
        <begin position="11"/>
        <end position="236"/>
    </location>
</feature>
<dbReference type="Pfam" id="PF03372">
    <property type="entry name" value="Exo_endo_phos"/>
    <property type="match status" value="1"/>
</dbReference>
<organism evidence="2 3">
    <name type="scientific">Loktanella gaetbuli</name>
    <dbReference type="NCBI Taxonomy" id="2881335"/>
    <lineage>
        <taxon>Bacteria</taxon>
        <taxon>Pseudomonadati</taxon>
        <taxon>Pseudomonadota</taxon>
        <taxon>Alphaproteobacteria</taxon>
        <taxon>Rhodobacterales</taxon>
        <taxon>Roseobacteraceae</taxon>
        <taxon>Loktanella</taxon>
    </lineage>
</organism>
<accession>A0ABS8BY97</accession>
<evidence type="ECO:0000259" key="1">
    <source>
        <dbReference type="Pfam" id="PF03372"/>
    </source>
</evidence>
<dbReference type="SUPFAM" id="SSF56219">
    <property type="entry name" value="DNase I-like"/>
    <property type="match status" value="1"/>
</dbReference>
<dbReference type="EMBL" id="JAJATZ010000011">
    <property type="protein sequence ID" value="MCB5200710.1"/>
    <property type="molecule type" value="Genomic_DNA"/>
</dbReference>
<dbReference type="GO" id="GO:0004519">
    <property type="term" value="F:endonuclease activity"/>
    <property type="evidence" value="ECO:0007669"/>
    <property type="project" value="UniProtKB-KW"/>
</dbReference>
<keyword evidence="2" id="KW-0255">Endonuclease</keyword>
<protein>
    <submittedName>
        <fullName evidence="2">Endonuclease/exonuclease/phosphatase family protein</fullName>
    </submittedName>
</protein>
<dbReference type="InterPro" id="IPR036691">
    <property type="entry name" value="Endo/exonu/phosph_ase_sf"/>
</dbReference>
<keyword evidence="2" id="KW-0540">Nuclease</keyword>
<evidence type="ECO:0000313" key="3">
    <source>
        <dbReference type="Proteomes" id="UP001138961"/>
    </source>
</evidence>